<dbReference type="InterPro" id="IPR036388">
    <property type="entry name" value="WH-like_DNA-bd_sf"/>
</dbReference>
<dbReference type="GO" id="GO:0003700">
    <property type="term" value="F:DNA-binding transcription factor activity"/>
    <property type="evidence" value="ECO:0007669"/>
    <property type="project" value="InterPro"/>
</dbReference>
<evidence type="ECO:0000256" key="5">
    <source>
        <dbReference type="SAM" id="MobiDB-lite"/>
    </source>
</evidence>
<evidence type="ECO:0000256" key="4">
    <source>
        <dbReference type="ARBA" id="ARBA00023163"/>
    </source>
</evidence>
<dbReference type="Pfam" id="PF00126">
    <property type="entry name" value="HTH_1"/>
    <property type="match status" value="1"/>
</dbReference>
<accession>A0A6V8LPN3</accession>
<dbReference type="PANTHER" id="PTHR30126:SF39">
    <property type="entry name" value="HTH-TYPE TRANSCRIPTIONAL REGULATOR CYSL"/>
    <property type="match status" value="1"/>
</dbReference>
<proteinExistence type="inferred from homology"/>
<evidence type="ECO:0000256" key="3">
    <source>
        <dbReference type="ARBA" id="ARBA00023125"/>
    </source>
</evidence>
<dbReference type="GO" id="GO:0000976">
    <property type="term" value="F:transcription cis-regulatory region binding"/>
    <property type="evidence" value="ECO:0007669"/>
    <property type="project" value="TreeGrafter"/>
</dbReference>
<evidence type="ECO:0000313" key="8">
    <source>
        <dbReference type="Proteomes" id="UP000494245"/>
    </source>
</evidence>
<comment type="similarity">
    <text evidence="1">Belongs to the LysR transcriptional regulatory family.</text>
</comment>
<evidence type="ECO:0000256" key="1">
    <source>
        <dbReference type="ARBA" id="ARBA00009437"/>
    </source>
</evidence>
<reference evidence="7 8" key="2">
    <citation type="submission" date="2020-05" db="EMBL/GenBank/DDBJ databases">
        <title>Draft genome sequence of Desulfovibrio sp. strainFSS-1.</title>
        <authorList>
            <person name="Shimoshige H."/>
            <person name="Kobayashi H."/>
            <person name="Maekawa T."/>
        </authorList>
    </citation>
    <scope>NUCLEOTIDE SEQUENCE [LARGE SCALE GENOMIC DNA]</scope>
    <source>
        <strain evidence="7 8">SIID29052-01</strain>
    </source>
</reference>
<gene>
    <name evidence="7" type="primary">cysL_1</name>
    <name evidence="7" type="ORF">NNJEOMEG_00778</name>
</gene>
<comment type="caution">
    <text evidence="7">The sequence shown here is derived from an EMBL/GenBank/DDBJ whole genome shotgun (WGS) entry which is preliminary data.</text>
</comment>
<dbReference type="PRINTS" id="PR00039">
    <property type="entry name" value="HTHLYSR"/>
</dbReference>
<dbReference type="PROSITE" id="PS50931">
    <property type="entry name" value="HTH_LYSR"/>
    <property type="match status" value="1"/>
</dbReference>
<dbReference type="InterPro" id="IPR005119">
    <property type="entry name" value="LysR_subst-bd"/>
</dbReference>
<dbReference type="RefSeq" id="WP_173081500.1">
    <property type="nucleotide sequence ID" value="NZ_BLTE01000002.1"/>
</dbReference>
<keyword evidence="8" id="KW-1185">Reference proteome</keyword>
<feature type="region of interest" description="Disordered" evidence="5">
    <location>
        <begin position="300"/>
        <end position="323"/>
    </location>
</feature>
<dbReference type="SUPFAM" id="SSF46785">
    <property type="entry name" value="Winged helix' DNA-binding domain"/>
    <property type="match status" value="1"/>
</dbReference>
<keyword evidence="4" id="KW-0804">Transcription</keyword>
<organism evidence="7 8">
    <name type="scientific">Fundidesulfovibrio magnetotacticus</name>
    <dbReference type="NCBI Taxonomy" id="2730080"/>
    <lineage>
        <taxon>Bacteria</taxon>
        <taxon>Pseudomonadati</taxon>
        <taxon>Thermodesulfobacteriota</taxon>
        <taxon>Desulfovibrionia</taxon>
        <taxon>Desulfovibrionales</taxon>
        <taxon>Desulfovibrionaceae</taxon>
        <taxon>Fundidesulfovibrio</taxon>
    </lineage>
</organism>
<dbReference type="InterPro" id="IPR000847">
    <property type="entry name" value="LysR_HTH_N"/>
</dbReference>
<dbReference type="EMBL" id="BLTE01000002">
    <property type="protein sequence ID" value="GFK92950.1"/>
    <property type="molecule type" value="Genomic_DNA"/>
</dbReference>
<dbReference type="Proteomes" id="UP000494245">
    <property type="component" value="Unassembled WGS sequence"/>
</dbReference>
<dbReference type="Gene3D" id="1.10.10.10">
    <property type="entry name" value="Winged helix-like DNA-binding domain superfamily/Winged helix DNA-binding domain"/>
    <property type="match status" value="1"/>
</dbReference>
<dbReference type="SUPFAM" id="SSF53850">
    <property type="entry name" value="Periplasmic binding protein-like II"/>
    <property type="match status" value="1"/>
</dbReference>
<dbReference type="Gene3D" id="3.40.190.10">
    <property type="entry name" value="Periplasmic binding protein-like II"/>
    <property type="match status" value="2"/>
</dbReference>
<keyword evidence="3" id="KW-0238">DNA-binding</keyword>
<protein>
    <submittedName>
        <fullName evidence="7">HTH-type transcriptional regulator CysL</fullName>
    </submittedName>
</protein>
<keyword evidence="2" id="KW-0805">Transcription regulation</keyword>
<dbReference type="AlphaFoldDB" id="A0A6V8LPN3"/>
<reference evidence="7 8" key="1">
    <citation type="submission" date="2020-04" db="EMBL/GenBank/DDBJ databases">
        <authorList>
            <consortium name="Desulfovibrio sp. FSS-1 genome sequencing consortium"/>
            <person name="Shimoshige H."/>
            <person name="Kobayashi H."/>
            <person name="Maekawa T."/>
        </authorList>
    </citation>
    <scope>NUCLEOTIDE SEQUENCE [LARGE SCALE GENOMIC DNA]</scope>
    <source>
        <strain evidence="7 8">SIID29052-01</strain>
    </source>
</reference>
<dbReference type="PANTHER" id="PTHR30126">
    <property type="entry name" value="HTH-TYPE TRANSCRIPTIONAL REGULATOR"/>
    <property type="match status" value="1"/>
</dbReference>
<evidence type="ECO:0000259" key="6">
    <source>
        <dbReference type="PROSITE" id="PS50931"/>
    </source>
</evidence>
<dbReference type="CDD" id="cd05466">
    <property type="entry name" value="PBP2_LTTR_substrate"/>
    <property type="match status" value="1"/>
</dbReference>
<evidence type="ECO:0000256" key="2">
    <source>
        <dbReference type="ARBA" id="ARBA00023015"/>
    </source>
</evidence>
<dbReference type="FunFam" id="1.10.10.10:FF:000001">
    <property type="entry name" value="LysR family transcriptional regulator"/>
    <property type="match status" value="1"/>
</dbReference>
<sequence>MEFHHLRTFVAVAEEGNLSRAAERLNLSLPAVSAHVKSLEEELGVSLFNRSARGMEPTGAARRLCETARDALSRAQDLFAQARSLRGEAAGDIVLSRNTDPEFLRLPRMLAVLGREHPRSLVHVDCCDSYNVAQTLKAGRVHAGFAYGCFDDEPQLTALPLGMACVRVVGPPAWRERLEQAAVSDLAAMPWVWFHERCPFVLMARDLLAEEGTPPRTAAVINDEDTIRSLVASGMGLSLLREDMARPDNPGRELAVWPGGALGIPINLVALTKRLHEPEVKAALDAAAEAWGLDRAARAASEGTVRGNAPDTAPEAGGEACGA</sequence>
<name>A0A6V8LPN3_9BACT</name>
<dbReference type="InterPro" id="IPR036390">
    <property type="entry name" value="WH_DNA-bd_sf"/>
</dbReference>
<evidence type="ECO:0000313" key="7">
    <source>
        <dbReference type="EMBL" id="GFK92950.1"/>
    </source>
</evidence>
<feature type="domain" description="HTH lysR-type" evidence="6">
    <location>
        <begin position="1"/>
        <end position="58"/>
    </location>
</feature>
<dbReference type="Pfam" id="PF03466">
    <property type="entry name" value="LysR_substrate"/>
    <property type="match status" value="1"/>
</dbReference>